<dbReference type="GO" id="GO:0017004">
    <property type="term" value="P:cytochrome complex assembly"/>
    <property type="evidence" value="ECO:0007669"/>
    <property type="project" value="UniProtKB-KW"/>
</dbReference>
<dbReference type="AlphaFoldDB" id="A0A2T5GEP6"/>
<feature type="transmembrane region" description="Helical" evidence="6">
    <location>
        <begin position="237"/>
        <end position="259"/>
    </location>
</feature>
<evidence type="ECO:0000313" key="9">
    <source>
        <dbReference type="Proteomes" id="UP000244180"/>
    </source>
</evidence>
<dbReference type="PANTHER" id="PTHR31566:SF0">
    <property type="entry name" value="CYTOCHROME C BIOGENESIS PROTEIN CCS1, CHLOROPLASTIC"/>
    <property type="match status" value="1"/>
</dbReference>
<name>A0A2T5GEP6_HYDSH</name>
<evidence type="ECO:0000256" key="6">
    <source>
        <dbReference type="SAM" id="Phobius"/>
    </source>
</evidence>
<proteinExistence type="predicted"/>
<evidence type="ECO:0000256" key="2">
    <source>
        <dbReference type="ARBA" id="ARBA00022692"/>
    </source>
</evidence>
<comment type="caution">
    <text evidence="8">The sequence shown here is derived from an EMBL/GenBank/DDBJ whole genome shotgun (WGS) entry which is preliminary data.</text>
</comment>
<keyword evidence="3" id="KW-0201">Cytochrome c-type biogenesis</keyword>
<protein>
    <submittedName>
        <fullName evidence="8">Cytochrome c-type biogenesis protein Ccs1/ResB</fullName>
    </submittedName>
</protein>
<keyword evidence="2 6" id="KW-0812">Transmembrane</keyword>
<feature type="transmembrane region" description="Helical" evidence="6">
    <location>
        <begin position="479"/>
        <end position="497"/>
    </location>
</feature>
<evidence type="ECO:0000256" key="3">
    <source>
        <dbReference type="ARBA" id="ARBA00022748"/>
    </source>
</evidence>
<dbReference type="GO" id="GO:0016020">
    <property type="term" value="C:membrane"/>
    <property type="evidence" value="ECO:0007669"/>
    <property type="project" value="UniProtKB-SubCell"/>
</dbReference>
<sequence>MKLNVTSDRMQLNVTSEGIPLTERRGLDGVKCPCGHVNPPGTLICEACGRPLDDDDGLLNMRYEGAARRSQQKPRTIVDHLWRFFASVKVAVWMIVIALIASIIGTILPQEQFKQSSLPPEIFYPQTYGLIGEIYYRLGFHNLYYSWWFIALLLMIGISLVVCSIDRAVPLYKALKKKRLPTDPGFFRRQRLFAAVEAPEDAVDRLRAAFARRRFQLTEGKGTLLAEKGRISRWGPYVNHVGLILLILAFMLRLIPGFYLDDYVWVWDGETRAVPGTPYYVKNERFDVTFYTEADFPDPKAFRPGIVKEYATHLVLYRKDGDRLVEVARGTTRVNHPFEYEGLYLYQSGEQVGELYGLVLDVWDKQKNASVGQIHLSLYDPPEVVDAGGGYRVRVLEYYPDLRINEKGEPYSESPRPNRPAFILEITGPGVEAGEKNWVIAGVDSDTILPDKRFKYKLAGFDLRNRSGLSVRIDRGLPAVYAASAIVVLGLFMGFYFQHRRIWIRREGGTLLVAAHTNKNWFGLKKELVGLFREAGLPLDEAAIEQRRKTR</sequence>
<gene>
    <name evidence="8" type="ORF">HSCHL_2226</name>
</gene>
<dbReference type="OrthoDB" id="9770923at2"/>
<organism evidence="8 9">
    <name type="scientific">Hydrogenibacillus schlegelii</name>
    <name type="common">Bacillus schlegelii</name>
    <dbReference type="NCBI Taxonomy" id="1484"/>
    <lineage>
        <taxon>Bacteria</taxon>
        <taxon>Bacillati</taxon>
        <taxon>Bacillota</taxon>
        <taxon>Bacilli</taxon>
        <taxon>Bacillales</taxon>
        <taxon>Bacillales Family X. Incertae Sedis</taxon>
        <taxon>Hydrogenibacillus</taxon>
    </lineage>
</organism>
<dbReference type="Proteomes" id="UP000244180">
    <property type="component" value="Unassembled WGS sequence"/>
</dbReference>
<evidence type="ECO:0000256" key="5">
    <source>
        <dbReference type="ARBA" id="ARBA00023136"/>
    </source>
</evidence>
<reference evidence="8 9" key="1">
    <citation type="submission" date="2017-08" db="EMBL/GenBank/DDBJ databases">
        <title>Burning lignite coal seam in the remote Altai Mountains harbors a hydrogen-driven thermophilic microbial community.</title>
        <authorList>
            <person name="Kadnikov V.V."/>
            <person name="Mardanov A.V."/>
            <person name="Ivasenko D."/>
            <person name="Beletsky A.V."/>
            <person name="Karnachuk O.V."/>
            <person name="Ravin N.V."/>
        </authorList>
    </citation>
    <scope>NUCLEOTIDE SEQUENCE [LARGE SCALE GENOMIC DNA]</scope>
    <source>
        <strain evidence="8">AL33</strain>
    </source>
</reference>
<evidence type="ECO:0000313" key="8">
    <source>
        <dbReference type="EMBL" id="PTQ54635.1"/>
    </source>
</evidence>
<evidence type="ECO:0000256" key="4">
    <source>
        <dbReference type="ARBA" id="ARBA00022989"/>
    </source>
</evidence>
<feature type="transmembrane region" description="Helical" evidence="6">
    <location>
        <begin position="90"/>
        <end position="108"/>
    </location>
</feature>
<dbReference type="PANTHER" id="PTHR31566">
    <property type="entry name" value="CYTOCHROME C BIOGENESIS PROTEIN CCS1, CHLOROPLASTIC"/>
    <property type="match status" value="1"/>
</dbReference>
<dbReference type="Pfam" id="PF05140">
    <property type="entry name" value="ResB"/>
    <property type="match status" value="1"/>
</dbReference>
<keyword evidence="5 6" id="KW-0472">Membrane</keyword>
<evidence type="ECO:0000256" key="1">
    <source>
        <dbReference type="ARBA" id="ARBA00004141"/>
    </source>
</evidence>
<feature type="domain" description="ResB-like" evidence="7">
    <location>
        <begin position="88"/>
        <end position="432"/>
    </location>
</feature>
<dbReference type="InterPro" id="IPR023494">
    <property type="entry name" value="Cyt_c_bgen_Ccs1/CcsB/ResB"/>
</dbReference>
<dbReference type="InterPro" id="IPR007816">
    <property type="entry name" value="ResB-like_domain"/>
</dbReference>
<keyword evidence="4 6" id="KW-1133">Transmembrane helix</keyword>
<feature type="transmembrane region" description="Helical" evidence="6">
    <location>
        <begin position="145"/>
        <end position="169"/>
    </location>
</feature>
<dbReference type="EMBL" id="PEBV01000002">
    <property type="protein sequence ID" value="PTQ54635.1"/>
    <property type="molecule type" value="Genomic_DNA"/>
</dbReference>
<comment type="subcellular location">
    <subcellularLocation>
        <location evidence="1">Membrane</location>
        <topology evidence="1">Multi-pass membrane protein</topology>
    </subcellularLocation>
</comment>
<evidence type="ECO:0000259" key="7">
    <source>
        <dbReference type="Pfam" id="PF05140"/>
    </source>
</evidence>
<accession>A0A2T5GEP6</accession>